<dbReference type="EMBL" id="JACHMB010000001">
    <property type="protein sequence ID" value="MBB5780292.1"/>
    <property type="molecule type" value="Genomic_DNA"/>
</dbReference>
<evidence type="ECO:0000313" key="2">
    <source>
        <dbReference type="EMBL" id="MBB5780292.1"/>
    </source>
</evidence>
<dbReference type="PANTHER" id="PTHR40763:SF5">
    <property type="entry name" value="MEMBRANE PROTEIN"/>
    <property type="match status" value="1"/>
</dbReference>
<accession>A0A7W9GAN2</accession>
<evidence type="ECO:0000259" key="1">
    <source>
        <dbReference type="Pfam" id="PF08044"/>
    </source>
</evidence>
<sequence length="178" mass="19762">MELRTRVSDGDRDMVVQRLQQAFADGRLGSAEMEERLERALTATSRGDLVAVTADLPELPDETVELSSTGGRIRRAGDWQVPRRLRIESEYGQVRLDLSRAVLAHAEIEIDLRLGYGSATIVLPRGATANADGVRTEWGRVTSEAPGRPRPGAPHVLVTGTLPYGRLRIRLSRRWRGR</sequence>
<proteinExistence type="predicted"/>
<dbReference type="RefSeq" id="WP_185073644.1">
    <property type="nucleotide sequence ID" value="NZ_JACHMB010000001.1"/>
</dbReference>
<dbReference type="PANTHER" id="PTHR40763">
    <property type="entry name" value="MEMBRANE PROTEIN-RELATED"/>
    <property type="match status" value="1"/>
</dbReference>
<name>A0A7W9GAN2_9ACTN</name>
<reference evidence="2 3" key="1">
    <citation type="submission" date="2020-08" db="EMBL/GenBank/DDBJ databases">
        <title>Sequencing the genomes of 1000 actinobacteria strains.</title>
        <authorList>
            <person name="Klenk H.-P."/>
        </authorList>
    </citation>
    <scope>NUCLEOTIDE SEQUENCE [LARGE SCALE GENOMIC DNA]</scope>
    <source>
        <strain evidence="2 3">DSM 45507</strain>
    </source>
</reference>
<protein>
    <recommendedName>
        <fullName evidence="1">DUF1707 domain-containing protein</fullName>
    </recommendedName>
</protein>
<gene>
    <name evidence="2" type="ORF">HD596_007048</name>
</gene>
<dbReference type="Proteomes" id="UP000579153">
    <property type="component" value="Unassembled WGS sequence"/>
</dbReference>
<evidence type="ECO:0000313" key="3">
    <source>
        <dbReference type="Proteomes" id="UP000579153"/>
    </source>
</evidence>
<organism evidence="2 3">
    <name type="scientific">Nonomuraea jabiensis</name>
    <dbReference type="NCBI Taxonomy" id="882448"/>
    <lineage>
        <taxon>Bacteria</taxon>
        <taxon>Bacillati</taxon>
        <taxon>Actinomycetota</taxon>
        <taxon>Actinomycetes</taxon>
        <taxon>Streptosporangiales</taxon>
        <taxon>Streptosporangiaceae</taxon>
        <taxon>Nonomuraea</taxon>
    </lineage>
</organism>
<feature type="domain" description="DUF1707" evidence="1">
    <location>
        <begin position="5"/>
        <end position="57"/>
    </location>
</feature>
<keyword evidence="3" id="KW-1185">Reference proteome</keyword>
<dbReference type="InterPro" id="IPR012551">
    <property type="entry name" value="DUF1707_SHOCT-like"/>
</dbReference>
<dbReference type="AlphaFoldDB" id="A0A7W9GAN2"/>
<dbReference type="Pfam" id="PF08044">
    <property type="entry name" value="DUF1707"/>
    <property type="match status" value="1"/>
</dbReference>
<comment type="caution">
    <text evidence="2">The sequence shown here is derived from an EMBL/GenBank/DDBJ whole genome shotgun (WGS) entry which is preliminary data.</text>
</comment>